<keyword evidence="12" id="KW-0961">Cell wall biogenesis/degradation</keyword>
<dbReference type="Gene3D" id="1.10.3810.10">
    <property type="entry name" value="Biosynthetic peptidoglycan transglycosylase-like"/>
    <property type="match status" value="1"/>
</dbReference>
<accession>A0ABW0LLE3</accession>
<evidence type="ECO:0000256" key="9">
    <source>
        <dbReference type="ARBA" id="ARBA00022984"/>
    </source>
</evidence>
<dbReference type="PANTHER" id="PTHR32282:SF11">
    <property type="entry name" value="PENICILLIN-BINDING PROTEIN 1B"/>
    <property type="match status" value="1"/>
</dbReference>
<dbReference type="RefSeq" id="WP_382354607.1">
    <property type="nucleotide sequence ID" value="NZ_JBHSMC010000027.1"/>
</dbReference>
<comment type="caution">
    <text evidence="18">The sequence shown here is derived from an EMBL/GenBank/DDBJ whole genome shotgun (WGS) entry which is preliminary data.</text>
</comment>
<gene>
    <name evidence="18" type="ORF">ACFPM4_17335</name>
</gene>
<evidence type="ECO:0000259" key="17">
    <source>
        <dbReference type="Pfam" id="PF00912"/>
    </source>
</evidence>
<dbReference type="Proteomes" id="UP001596147">
    <property type="component" value="Unassembled WGS sequence"/>
</dbReference>
<keyword evidence="15" id="KW-0812">Transmembrane</keyword>
<evidence type="ECO:0000256" key="14">
    <source>
        <dbReference type="ARBA" id="ARBA00049902"/>
    </source>
</evidence>
<keyword evidence="2" id="KW-1003">Cell membrane</keyword>
<evidence type="ECO:0000256" key="11">
    <source>
        <dbReference type="ARBA" id="ARBA00023268"/>
    </source>
</evidence>
<keyword evidence="11" id="KW-0511">Multifunctional enzyme</keyword>
<keyword evidence="5 18" id="KW-0328">Glycosyltransferase</keyword>
<keyword evidence="6 18" id="KW-0808">Transferase</keyword>
<keyword evidence="7" id="KW-0378">Hydrolase</keyword>
<feature type="domain" description="Penicillin-binding protein transpeptidase" evidence="16">
    <location>
        <begin position="332"/>
        <end position="576"/>
    </location>
</feature>
<dbReference type="NCBIfam" id="TIGR02074">
    <property type="entry name" value="PBP_1a_fam"/>
    <property type="match status" value="1"/>
</dbReference>
<organism evidence="18 19">
    <name type="scientific">Lederbergia graminis</name>
    <dbReference type="NCBI Taxonomy" id="735518"/>
    <lineage>
        <taxon>Bacteria</taxon>
        <taxon>Bacillati</taxon>
        <taxon>Bacillota</taxon>
        <taxon>Bacilli</taxon>
        <taxon>Bacillales</taxon>
        <taxon>Bacillaceae</taxon>
        <taxon>Lederbergia</taxon>
    </lineage>
</organism>
<dbReference type="InterPro" id="IPR036950">
    <property type="entry name" value="PBP_transglycosylase"/>
</dbReference>
<dbReference type="Gene3D" id="3.40.710.10">
    <property type="entry name" value="DD-peptidase/beta-lactamase superfamily"/>
    <property type="match status" value="1"/>
</dbReference>
<evidence type="ECO:0000256" key="13">
    <source>
        <dbReference type="ARBA" id="ARBA00034000"/>
    </source>
</evidence>
<keyword evidence="10 15" id="KW-0472">Membrane</keyword>
<dbReference type="PANTHER" id="PTHR32282">
    <property type="entry name" value="BINDING PROTEIN TRANSPEPTIDASE, PUTATIVE-RELATED"/>
    <property type="match status" value="1"/>
</dbReference>
<dbReference type="InterPro" id="IPR023346">
    <property type="entry name" value="Lysozyme-like_dom_sf"/>
</dbReference>
<dbReference type="EC" id="2.4.-.-" evidence="18"/>
<keyword evidence="8" id="KW-0133">Cell shape</keyword>
<dbReference type="GO" id="GO:0016757">
    <property type="term" value="F:glycosyltransferase activity"/>
    <property type="evidence" value="ECO:0007669"/>
    <property type="project" value="UniProtKB-KW"/>
</dbReference>
<evidence type="ECO:0000256" key="10">
    <source>
        <dbReference type="ARBA" id="ARBA00023136"/>
    </source>
</evidence>
<comment type="catalytic activity">
    <reaction evidence="13">
        <text>Preferential cleavage: (Ac)2-L-Lys-D-Ala-|-D-Ala. Also transpeptidation of peptidyl-alanyl moieties that are N-acyl substituents of D-alanine.</text>
        <dbReference type="EC" id="3.4.16.4"/>
    </reaction>
</comment>
<evidence type="ECO:0000256" key="7">
    <source>
        <dbReference type="ARBA" id="ARBA00022801"/>
    </source>
</evidence>
<evidence type="ECO:0000256" key="6">
    <source>
        <dbReference type="ARBA" id="ARBA00022679"/>
    </source>
</evidence>
<dbReference type="InterPro" id="IPR001460">
    <property type="entry name" value="PCN-bd_Tpept"/>
</dbReference>
<evidence type="ECO:0000256" key="8">
    <source>
        <dbReference type="ARBA" id="ARBA00022960"/>
    </source>
</evidence>
<sequence>MEVRKVEAETRVSRKKWRTFRLITFISIFAFIIFAIIFTSFYIYMRVLGPPPLAIPQSTLYYTVDGEIFGESNSGQKRYWVPLDEISPSAIDAVIAIEDQNFYEHAGFDVKRIAGAVVANVQAMEKVQGASTITQQYARNLYLTMDKTWKRKISEAFYAMRLEINYDKDQILEGYLNTINFGHGAYGIEAASQYYYGKSAKDLTLAEAALLIGIPKGPGVYSPFYSAENAKNRQLLILNEMHDLNMITAEEKNIAAKEELTLVGKHPHHRAEIAPYFFDEVKKELIRTVGLDERVIALGGLKVYTTLNLKQQQIAEKIVEQTMDDSSDLQVGFTAMDPRTGYVTALVGGRDYDESPFNRATQASRQPGSTLKPLLYFAALERGFTPSTLMRSELTTFQYDNGNSKYIPHNFNERYANGDVTMAQALAVSDNVYAVKTHMFLGEEVLVDTVKRFGIQSPMQAVPSLALGTSGIKVVELANAYSMFANGGKKVEPVFISKVEDSKGNVIYEAEQQKQQEFSPEQAFIMSHMMTGMFDSKLNGYATVTGASMINQMSRTYAGKSGSTNSDSWMAGFTPGLTAVVWTGYDSGKEITLTADKLYAKNIWIRFMEQALEGEDEKLHTFRPPVGVEAVPIDPSNGKLATSFCPTFRLTYFEAGTEPTEMCTDHVFGF</sequence>
<dbReference type="Pfam" id="PF00905">
    <property type="entry name" value="Transpeptidase"/>
    <property type="match status" value="1"/>
</dbReference>
<evidence type="ECO:0000256" key="5">
    <source>
        <dbReference type="ARBA" id="ARBA00022676"/>
    </source>
</evidence>
<feature type="transmembrane region" description="Helical" evidence="15">
    <location>
        <begin position="20"/>
        <end position="45"/>
    </location>
</feature>
<feature type="domain" description="Glycosyl transferase family 51" evidence="17">
    <location>
        <begin position="66"/>
        <end position="242"/>
    </location>
</feature>
<evidence type="ECO:0000313" key="19">
    <source>
        <dbReference type="Proteomes" id="UP001596147"/>
    </source>
</evidence>
<evidence type="ECO:0000256" key="12">
    <source>
        <dbReference type="ARBA" id="ARBA00023316"/>
    </source>
</evidence>
<keyword evidence="9" id="KW-0573">Peptidoglycan synthesis</keyword>
<evidence type="ECO:0000256" key="3">
    <source>
        <dbReference type="ARBA" id="ARBA00022645"/>
    </source>
</evidence>
<name>A0ABW0LLE3_9BACI</name>
<evidence type="ECO:0000256" key="1">
    <source>
        <dbReference type="ARBA" id="ARBA00004236"/>
    </source>
</evidence>
<comment type="catalytic activity">
    <reaction evidence="14">
        <text>[GlcNAc-(1-&gt;4)-Mur2Ac(oyl-L-Ala-gamma-D-Glu-L-Lys-D-Ala-D-Ala)](n)-di-trans,octa-cis-undecaprenyl diphosphate + beta-D-GlcNAc-(1-&gt;4)-Mur2Ac(oyl-L-Ala-gamma-D-Glu-L-Lys-D-Ala-D-Ala)-di-trans,octa-cis-undecaprenyl diphosphate = [GlcNAc-(1-&gt;4)-Mur2Ac(oyl-L-Ala-gamma-D-Glu-L-Lys-D-Ala-D-Ala)](n+1)-di-trans,octa-cis-undecaprenyl diphosphate + di-trans,octa-cis-undecaprenyl diphosphate + H(+)</text>
        <dbReference type="Rhea" id="RHEA:23708"/>
        <dbReference type="Rhea" id="RHEA-COMP:9602"/>
        <dbReference type="Rhea" id="RHEA-COMP:9603"/>
        <dbReference type="ChEBI" id="CHEBI:15378"/>
        <dbReference type="ChEBI" id="CHEBI:58405"/>
        <dbReference type="ChEBI" id="CHEBI:60033"/>
        <dbReference type="ChEBI" id="CHEBI:78435"/>
        <dbReference type="EC" id="2.4.99.28"/>
    </reaction>
</comment>
<dbReference type="Pfam" id="PF00912">
    <property type="entry name" value="Transgly"/>
    <property type="match status" value="1"/>
</dbReference>
<dbReference type="InterPro" id="IPR001264">
    <property type="entry name" value="Glyco_trans_51"/>
</dbReference>
<comment type="subcellular location">
    <subcellularLocation>
        <location evidence="1">Cell membrane</location>
    </subcellularLocation>
</comment>
<dbReference type="SUPFAM" id="SSF56601">
    <property type="entry name" value="beta-lactamase/transpeptidase-like"/>
    <property type="match status" value="1"/>
</dbReference>
<reference evidence="19" key="1">
    <citation type="journal article" date="2019" name="Int. J. Syst. Evol. Microbiol.">
        <title>The Global Catalogue of Microorganisms (GCM) 10K type strain sequencing project: providing services to taxonomists for standard genome sequencing and annotation.</title>
        <authorList>
            <consortium name="The Broad Institute Genomics Platform"/>
            <consortium name="The Broad Institute Genome Sequencing Center for Infectious Disease"/>
            <person name="Wu L."/>
            <person name="Ma J."/>
        </authorList>
    </citation>
    <scope>NUCLEOTIDE SEQUENCE [LARGE SCALE GENOMIC DNA]</scope>
    <source>
        <strain evidence="19">CGMCC 1.12237</strain>
    </source>
</reference>
<dbReference type="SUPFAM" id="SSF53955">
    <property type="entry name" value="Lysozyme-like"/>
    <property type="match status" value="1"/>
</dbReference>
<keyword evidence="15" id="KW-1133">Transmembrane helix</keyword>
<proteinExistence type="predicted"/>
<evidence type="ECO:0000259" key="16">
    <source>
        <dbReference type="Pfam" id="PF00905"/>
    </source>
</evidence>
<dbReference type="InterPro" id="IPR012338">
    <property type="entry name" value="Beta-lactam/transpept-like"/>
</dbReference>
<evidence type="ECO:0000256" key="2">
    <source>
        <dbReference type="ARBA" id="ARBA00022475"/>
    </source>
</evidence>
<evidence type="ECO:0000313" key="18">
    <source>
        <dbReference type="EMBL" id="MFC5466488.1"/>
    </source>
</evidence>
<evidence type="ECO:0000256" key="4">
    <source>
        <dbReference type="ARBA" id="ARBA00022670"/>
    </source>
</evidence>
<keyword evidence="4" id="KW-0645">Protease</keyword>
<protein>
    <submittedName>
        <fullName evidence="18">Transglycosylase domain-containing protein</fullName>
        <ecNumber evidence="18">2.4.-.-</ecNumber>
    </submittedName>
</protein>
<dbReference type="EMBL" id="JBHSMC010000027">
    <property type="protein sequence ID" value="MFC5466488.1"/>
    <property type="molecule type" value="Genomic_DNA"/>
</dbReference>
<evidence type="ECO:0000256" key="15">
    <source>
        <dbReference type="SAM" id="Phobius"/>
    </source>
</evidence>
<keyword evidence="3" id="KW-0121">Carboxypeptidase</keyword>
<dbReference type="InterPro" id="IPR050396">
    <property type="entry name" value="Glycosyltr_51/Transpeptidase"/>
</dbReference>
<keyword evidence="19" id="KW-1185">Reference proteome</keyword>